<proteinExistence type="predicted"/>
<evidence type="ECO:0000313" key="2">
    <source>
        <dbReference type="Proteomes" id="UP000214720"/>
    </source>
</evidence>
<dbReference type="Proteomes" id="UP000214720">
    <property type="component" value="Unassembled WGS sequence"/>
</dbReference>
<organism evidence="1 2">
    <name type="scientific">Caballeronia sordidicola</name>
    <name type="common">Burkholderia sordidicola</name>
    <dbReference type="NCBI Taxonomy" id="196367"/>
    <lineage>
        <taxon>Bacteria</taxon>
        <taxon>Pseudomonadati</taxon>
        <taxon>Pseudomonadota</taxon>
        <taxon>Betaproteobacteria</taxon>
        <taxon>Burkholderiales</taxon>
        <taxon>Burkholderiaceae</taxon>
        <taxon>Caballeronia</taxon>
    </lineage>
</organism>
<name>A0A226X551_CABSO</name>
<reference evidence="2" key="1">
    <citation type="submission" date="2017-01" db="EMBL/GenBank/DDBJ databases">
        <title>Genome Analysis of Deinococcus marmoris KOPRI26562.</title>
        <authorList>
            <person name="Kim J.H."/>
            <person name="Oh H.-M."/>
        </authorList>
    </citation>
    <scope>NUCLEOTIDE SEQUENCE [LARGE SCALE GENOMIC DNA]</scope>
    <source>
        <strain evidence="2">PAMC 26633</strain>
    </source>
</reference>
<gene>
    <name evidence="1" type="ORF">BSU04_11250</name>
</gene>
<dbReference type="EMBL" id="MTHB01000059">
    <property type="protein sequence ID" value="OXC78561.1"/>
    <property type="molecule type" value="Genomic_DNA"/>
</dbReference>
<sequence length="82" mass="9086">MSPGRPVFVCLRPSCMRRGSRGALACHFVLNHGDSCRGLPGTPIGNRLSVASVRALPCGYFPDDCSAKYFSKWMPRVHWHLP</sequence>
<evidence type="ECO:0000313" key="1">
    <source>
        <dbReference type="EMBL" id="OXC78561.1"/>
    </source>
</evidence>
<comment type="caution">
    <text evidence="1">The sequence shown here is derived from an EMBL/GenBank/DDBJ whole genome shotgun (WGS) entry which is preliminary data.</text>
</comment>
<protein>
    <submittedName>
        <fullName evidence="1">Uncharacterized protein</fullName>
    </submittedName>
</protein>
<accession>A0A226X551</accession>
<dbReference type="AlphaFoldDB" id="A0A226X551"/>